<accession>A0A1M6QFX1</accession>
<dbReference type="GO" id="GO:0004622">
    <property type="term" value="F:phosphatidylcholine lysophospholipase activity"/>
    <property type="evidence" value="ECO:0007669"/>
    <property type="project" value="TreeGrafter"/>
</dbReference>
<protein>
    <submittedName>
        <fullName evidence="3">Lysophospholipase L1</fullName>
    </submittedName>
</protein>
<dbReference type="InParanoid" id="A0A1M6QFX1"/>
<dbReference type="InterPro" id="IPR036514">
    <property type="entry name" value="SGNH_hydro_sf"/>
</dbReference>
<dbReference type="RefSeq" id="WP_159435029.1">
    <property type="nucleotide sequence ID" value="NZ_FQYR01000006.1"/>
</dbReference>
<dbReference type="Proteomes" id="UP000184510">
    <property type="component" value="Unassembled WGS sequence"/>
</dbReference>
<feature type="chain" id="PRO_5009920321" evidence="1">
    <location>
        <begin position="17"/>
        <end position="248"/>
    </location>
</feature>
<dbReference type="Pfam" id="PF13472">
    <property type="entry name" value="Lipase_GDSL_2"/>
    <property type="match status" value="1"/>
</dbReference>
<keyword evidence="1" id="KW-0732">Signal</keyword>
<dbReference type="InterPro" id="IPR013830">
    <property type="entry name" value="SGNH_hydro"/>
</dbReference>
<dbReference type="PANTHER" id="PTHR30383:SF5">
    <property type="entry name" value="SGNH HYDROLASE-TYPE ESTERASE DOMAIN-CONTAINING PROTEIN"/>
    <property type="match status" value="1"/>
</dbReference>
<organism evidence="3 4">
    <name type="scientific">Rubritalea squalenifaciens DSM 18772</name>
    <dbReference type="NCBI Taxonomy" id="1123071"/>
    <lineage>
        <taxon>Bacteria</taxon>
        <taxon>Pseudomonadati</taxon>
        <taxon>Verrucomicrobiota</taxon>
        <taxon>Verrucomicrobiia</taxon>
        <taxon>Verrucomicrobiales</taxon>
        <taxon>Rubritaleaceae</taxon>
        <taxon>Rubritalea</taxon>
    </lineage>
</organism>
<feature type="domain" description="SGNH hydrolase-type esterase" evidence="2">
    <location>
        <begin position="63"/>
        <end position="230"/>
    </location>
</feature>
<gene>
    <name evidence="3" type="ORF">SAMN02745181_3383</name>
</gene>
<evidence type="ECO:0000313" key="4">
    <source>
        <dbReference type="Proteomes" id="UP000184510"/>
    </source>
</evidence>
<evidence type="ECO:0000256" key="1">
    <source>
        <dbReference type="SAM" id="SignalP"/>
    </source>
</evidence>
<evidence type="ECO:0000259" key="2">
    <source>
        <dbReference type="Pfam" id="PF13472"/>
    </source>
</evidence>
<dbReference type="SUPFAM" id="SSF52266">
    <property type="entry name" value="SGNH hydrolase"/>
    <property type="match status" value="1"/>
</dbReference>
<sequence length="248" mass="27793">MKALFLTLILATPLLAQVSTEVANSRSTVPAERTDKWAPSWKERHELLVKRANTNTKDYQLVFVGDSITHSWERAGKKVWANNFAKFGALNLGIGGDRTEHVLWRLQNGAWPKDLKPKVAVVMIGTNNTGFEKGQPAEETAAGIQLIIDEIHQRSPETQIILHAIFPRGANPKDGKRVTNNKINTLISKLGERDYVHYADIGNKFLDPKGQLPKVIMPDRLHPNARGYQIWATALKPELEKLGLKEKP</sequence>
<dbReference type="PANTHER" id="PTHR30383">
    <property type="entry name" value="THIOESTERASE 1/PROTEASE 1/LYSOPHOSPHOLIPASE L1"/>
    <property type="match status" value="1"/>
</dbReference>
<dbReference type="STRING" id="1123071.SAMN02745181_3383"/>
<dbReference type="InterPro" id="IPR051532">
    <property type="entry name" value="Ester_Hydrolysis_Enzymes"/>
</dbReference>
<evidence type="ECO:0000313" key="3">
    <source>
        <dbReference type="EMBL" id="SHK18957.1"/>
    </source>
</evidence>
<dbReference type="Gene3D" id="3.40.50.1110">
    <property type="entry name" value="SGNH hydrolase"/>
    <property type="match status" value="1"/>
</dbReference>
<keyword evidence="4" id="KW-1185">Reference proteome</keyword>
<dbReference type="EMBL" id="FQYR01000006">
    <property type="protein sequence ID" value="SHK18957.1"/>
    <property type="molecule type" value="Genomic_DNA"/>
</dbReference>
<reference evidence="3 4" key="1">
    <citation type="submission" date="2016-11" db="EMBL/GenBank/DDBJ databases">
        <authorList>
            <person name="Jaros S."/>
            <person name="Januszkiewicz K."/>
            <person name="Wedrychowicz H."/>
        </authorList>
    </citation>
    <scope>NUCLEOTIDE SEQUENCE [LARGE SCALE GENOMIC DNA]</scope>
    <source>
        <strain evidence="3 4">DSM 18772</strain>
    </source>
</reference>
<name>A0A1M6QFX1_9BACT</name>
<proteinExistence type="predicted"/>
<dbReference type="OrthoDB" id="2513075at2"/>
<feature type="signal peptide" evidence="1">
    <location>
        <begin position="1"/>
        <end position="16"/>
    </location>
</feature>
<dbReference type="AlphaFoldDB" id="A0A1M6QFX1"/>